<feature type="region of interest" description="Disordered" evidence="1">
    <location>
        <begin position="103"/>
        <end position="136"/>
    </location>
</feature>
<comment type="caution">
    <text evidence="2">The sequence shown here is derived from an EMBL/GenBank/DDBJ whole genome shotgun (WGS) entry which is preliminary data.</text>
</comment>
<dbReference type="EMBL" id="JBBBZM010000263">
    <property type="protein sequence ID" value="KAL0631338.1"/>
    <property type="molecule type" value="Genomic_DNA"/>
</dbReference>
<evidence type="ECO:0000313" key="2">
    <source>
        <dbReference type="EMBL" id="KAL0631338.1"/>
    </source>
</evidence>
<sequence length="136" mass="15150">MATVLDLFAVMSQPLEKMKLVLSLNTRYDETGEISYLDNAIWLLEGVIAANPPAVFKQSLQSLLPGLIQKKAQHIDSEKIAKVVEENASVNVDGGVPSELRRVCQRSPQKFTTPSDRNLKGPWAISKKGFRQSKRQ</sequence>
<dbReference type="Proteomes" id="UP001447188">
    <property type="component" value="Unassembled WGS sequence"/>
</dbReference>
<feature type="compositionally biased region" description="Polar residues" evidence="1">
    <location>
        <begin position="106"/>
        <end position="116"/>
    </location>
</feature>
<accession>A0ABR3G653</accession>
<gene>
    <name evidence="2" type="ORF">Q9L58_009800</name>
</gene>
<evidence type="ECO:0000256" key="1">
    <source>
        <dbReference type="SAM" id="MobiDB-lite"/>
    </source>
</evidence>
<keyword evidence="3" id="KW-1185">Reference proteome</keyword>
<reference evidence="2 3" key="1">
    <citation type="submission" date="2024-02" db="EMBL/GenBank/DDBJ databases">
        <title>Discinaceae phylogenomics.</title>
        <authorList>
            <person name="Dirks A.C."/>
            <person name="James T.Y."/>
        </authorList>
    </citation>
    <scope>NUCLEOTIDE SEQUENCE [LARGE SCALE GENOMIC DNA]</scope>
    <source>
        <strain evidence="2 3">ACD0624</strain>
    </source>
</reference>
<name>A0ABR3G653_9PEZI</name>
<protein>
    <submittedName>
        <fullName evidence="2">Uncharacterized protein</fullName>
    </submittedName>
</protein>
<evidence type="ECO:0000313" key="3">
    <source>
        <dbReference type="Proteomes" id="UP001447188"/>
    </source>
</evidence>
<organism evidence="2 3">
    <name type="scientific">Discina gigas</name>
    <dbReference type="NCBI Taxonomy" id="1032678"/>
    <lineage>
        <taxon>Eukaryota</taxon>
        <taxon>Fungi</taxon>
        <taxon>Dikarya</taxon>
        <taxon>Ascomycota</taxon>
        <taxon>Pezizomycotina</taxon>
        <taxon>Pezizomycetes</taxon>
        <taxon>Pezizales</taxon>
        <taxon>Discinaceae</taxon>
        <taxon>Discina</taxon>
    </lineage>
</organism>
<proteinExistence type="predicted"/>